<dbReference type="OMA" id="EVSHINT"/>
<feature type="compositionally biased region" description="Polar residues" evidence="1">
    <location>
        <begin position="253"/>
        <end position="262"/>
    </location>
</feature>
<feature type="compositionally biased region" description="Basic and acidic residues" evidence="1">
    <location>
        <begin position="263"/>
        <end position="279"/>
    </location>
</feature>
<dbReference type="Proteomes" id="UP000219338">
    <property type="component" value="Unassembled WGS sequence"/>
</dbReference>
<gene>
    <name evidence="2" type="ORF">ARMOST_13086</name>
</gene>
<sequence>MPAPPSSETSSIYFDAPLTPFHMSAPPKDIDKPATHADEQPAIASTTAHDRKPIHPNGSEGWLPAADLLDEPVSPTHTGPILRPPSIDSSTSSAPKDTLNRGASVNRTASVSKRSVFTNVDGNPIAGSAFIGGAAMTGPNARAEPDESLHHRAASADALLSEKQQAKIQKIEAKDSKRLSKIIKTEGKVEKQALGVAIRELSELQTVQKAAIKLESQAHTAHARALAALQKAEAAFHAARTKYETAQAQLQAETETLNSSRNNAREATEHMQEKSQEVDGLRTMFGVDEREREVKLVELTPKKSKHAWKW</sequence>
<dbReference type="AlphaFoldDB" id="A0A284RLX7"/>
<evidence type="ECO:0000256" key="1">
    <source>
        <dbReference type="SAM" id="MobiDB-lite"/>
    </source>
</evidence>
<dbReference type="OrthoDB" id="3267800at2759"/>
<name>A0A284RLX7_ARMOS</name>
<organism evidence="2 3">
    <name type="scientific">Armillaria ostoyae</name>
    <name type="common">Armillaria root rot fungus</name>
    <dbReference type="NCBI Taxonomy" id="47428"/>
    <lineage>
        <taxon>Eukaryota</taxon>
        <taxon>Fungi</taxon>
        <taxon>Dikarya</taxon>
        <taxon>Basidiomycota</taxon>
        <taxon>Agaricomycotina</taxon>
        <taxon>Agaricomycetes</taxon>
        <taxon>Agaricomycetidae</taxon>
        <taxon>Agaricales</taxon>
        <taxon>Marasmiineae</taxon>
        <taxon>Physalacriaceae</taxon>
        <taxon>Armillaria</taxon>
    </lineage>
</organism>
<feature type="compositionally biased region" description="Polar residues" evidence="1">
    <location>
        <begin position="1"/>
        <end position="12"/>
    </location>
</feature>
<feature type="region of interest" description="Disordered" evidence="1">
    <location>
        <begin position="1"/>
        <end position="114"/>
    </location>
</feature>
<accession>A0A284RLX7</accession>
<protein>
    <recommendedName>
        <fullName evidence="4">DNA binding protein Ncp1</fullName>
    </recommendedName>
</protein>
<proteinExistence type="predicted"/>
<evidence type="ECO:0000313" key="3">
    <source>
        <dbReference type="Proteomes" id="UP000219338"/>
    </source>
</evidence>
<evidence type="ECO:0008006" key="4">
    <source>
        <dbReference type="Google" id="ProtNLM"/>
    </source>
</evidence>
<feature type="compositionally biased region" description="Polar residues" evidence="1">
    <location>
        <begin position="87"/>
        <end position="114"/>
    </location>
</feature>
<keyword evidence="3" id="KW-1185">Reference proteome</keyword>
<feature type="region of interest" description="Disordered" evidence="1">
    <location>
        <begin position="253"/>
        <end position="279"/>
    </location>
</feature>
<reference evidence="3" key="1">
    <citation type="journal article" date="2017" name="Nat. Ecol. Evol.">
        <title>Genome expansion and lineage-specific genetic innovations in the forest pathogenic fungi Armillaria.</title>
        <authorList>
            <person name="Sipos G."/>
            <person name="Prasanna A.N."/>
            <person name="Walter M.C."/>
            <person name="O'Connor E."/>
            <person name="Balint B."/>
            <person name="Krizsan K."/>
            <person name="Kiss B."/>
            <person name="Hess J."/>
            <person name="Varga T."/>
            <person name="Slot J."/>
            <person name="Riley R."/>
            <person name="Boka B."/>
            <person name="Rigling D."/>
            <person name="Barry K."/>
            <person name="Lee J."/>
            <person name="Mihaltcheva S."/>
            <person name="LaButti K."/>
            <person name="Lipzen A."/>
            <person name="Waldron R."/>
            <person name="Moloney N.M."/>
            <person name="Sperisen C."/>
            <person name="Kredics L."/>
            <person name="Vagvoelgyi C."/>
            <person name="Patrignani A."/>
            <person name="Fitzpatrick D."/>
            <person name="Nagy I."/>
            <person name="Doyle S."/>
            <person name="Anderson J.B."/>
            <person name="Grigoriev I.V."/>
            <person name="Gueldener U."/>
            <person name="Muensterkoetter M."/>
            <person name="Nagy L.G."/>
        </authorList>
    </citation>
    <scope>NUCLEOTIDE SEQUENCE [LARGE SCALE GENOMIC DNA]</scope>
    <source>
        <strain evidence="3">C18/9</strain>
    </source>
</reference>
<feature type="compositionally biased region" description="Basic and acidic residues" evidence="1">
    <location>
        <begin position="28"/>
        <end position="39"/>
    </location>
</feature>
<evidence type="ECO:0000313" key="2">
    <source>
        <dbReference type="EMBL" id="SJL09705.1"/>
    </source>
</evidence>
<dbReference type="EMBL" id="FUEG01000011">
    <property type="protein sequence ID" value="SJL09705.1"/>
    <property type="molecule type" value="Genomic_DNA"/>
</dbReference>